<protein>
    <recommendedName>
        <fullName evidence="3">WG repeat-containing protein</fullName>
    </recommendedName>
</protein>
<reference evidence="2" key="1">
    <citation type="submission" date="2016-04" db="EMBL/GenBank/DDBJ databases">
        <authorList>
            <person name="Evans L.H."/>
            <person name="Alamgir A."/>
            <person name="Owens N."/>
            <person name="Weber N.D."/>
            <person name="Virtaneva K."/>
            <person name="Barbian K."/>
            <person name="Babar A."/>
            <person name="Rosenke K."/>
        </authorList>
    </citation>
    <scope>NUCLEOTIDE SEQUENCE</scope>
    <source>
        <strain evidence="2">86-1</strain>
    </source>
</reference>
<organism evidence="2">
    <name type="scientific">uncultured Dysgonomonas sp</name>
    <dbReference type="NCBI Taxonomy" id="206096"/>
    <lineage>
        <taxon>Bacteria</taxon>
        <taxon>Pseudomonadati</taxon>
        <taxon>Bacteroidota</taxon>
        <taxon>Bacteroidia</taxon>
        <taxon>Bacteroidales</taxon>
        <taxon>Dysgonomonadaceae</taxon>
        <taxon>Dysgonomonas</taxon>
        <taxon>environmental samples</taxon>
    </lineage>
</organism>
<dbReference type="AlphaFoldDB" id="A0A212K6R4"/>
<evidence type="ECO:0000313" key="2">
    <source>
        <dbReference type="EMBL" id="SBW07391.1"/>
    </source>
</evidence>
<evidence type="ECO:0000256" key="1">
    <source>
        <dbReference type="SAM" id="SignalP"/>
    </source>
</evidence>
<dbReference type="PANTHER" id="PTHR37841:SF1">
    <property type="entry name" value="DUF3298 DOMAIN-CONTAINING PROTEIN"/>
    <property type="match status" value="1"/>
</dbReference>
<evidence type="ECO:0008006" key="3">
    <source>
        <dbReference type="Google" id="ProtNLM"/>
    </source>
</evidence>
<sequence>MKNKSYALFFLLLILMLASCASHRKYTFSTLDSFHSLNGTYVNRDGYITQAFNIRKNYIDLVRLEFAASDTLNVYCLTDTGYVHFVSRKGKLNKKKNYFEIVFEKNRAIFLLMNGISNDKVRIGVDSAGKLFLNKRYDSFGNFLILMGGYDYDFGESMEMLSDTVLRPVRKEGKWGYARADGSIEIEPQYDFVRLFEGNVARVQIDKKWGLINRSGEEVAPAIYTNIGDFEDQKTTRAYRGEKEGFIGRDGKEAVPVVYDRIDYISSGDSIGKSRLDGRYGYVSRMGVIVPPVFDAAEYIGTYYNHSYVKDVRKTLPNYIGEVVIEKKRYAIDDNGYIYNISDNIMGKVKILLDSKRHWTEIYVPKGKDEEQMDIHRIVPATGQ</sequence>
<gene>
    <name evidence="2" type="ORF">KL86DYS1_31654</name>
</gene>
<name>A0A212K6R4_9BACT</name>
<accession>A0A212K6R4</accession>
<proteinExistence type="predicted"/>
<dbReference type="InterPro" id="IPR032774">
    <property type="entry name" value="WG_beta_rep"/>
</dbReference>
<dbReference type="EMBL" id="FLUM01000003">
    <property type="protein sequence ID" value="SBW07391.1"/>
    <property type="molecule type" value="Genomic_DNA"/>
</dbReference>
<dbReference type="PANTHER" id="PTHR37841">
    <property type="entry name" value="GLR2918 PROTEIN"/>
    <property type="match status" value="1"/>
</dbReference>
<feature type="chain" id="PRO_5012194350" description="WG repeat-containing protein" evidence="1">
    <location>
        <begin position="22"/>
        <end position="384"/>
    </location>
</feature>
<keyword evidence="1" id="KW-0732">Signal</keyword>
<dbReference type="PROSITE" id="PS51257">
    <property type="entry name" value="PROKAR_LIPOPROTEIN"/>
    <property type="match status" value="1"/>
</dbReference>
<dbReference type="RefSeq" id="WP_296944695.1">
    <property type="nucleotide sequence ID" value="NZ_LT599032.1"/>
</dbReference>
<dbReference type="Pfam" id="PF14903">
    <property type="entry name" value="WG_beta_rep"/>
    <property type="match status" value="2"/>
</dbReference>
<feature type="signal peptide" evidence="1">
    <location>
        <begin position="1"/>
        <end position="21"/>
    </location>
</feature>